<keyword evidence="4 5" id="KW-0472">Membrane</keyword>
<dbReference type="InterPro" id="IPR006977">
    <property type="entry name" value="Yip1_dom"/>
</dbReference>
<keyword evidence="3 5" id="KW-1133">Transmembrane helix</keyword>
<accession>A0ABM9X549</accession>
<gene>
    <name evidence="7" type="ORF">OIHEL45_12875</name>
</gene>
<feature type="transmembrane region" description="Helical" evidence="5">
    <location>
        <begin position="131"/>
        <end position="152"/>
    </location>
</feature>
<sequence length="192" mass="19989">MDIASLTQLAQTTLRSPRTAARTIAALPLGREVIWTSLALVAALNALVISAMFVIAPPAMALPTYFQSPLVLFALLAGLMLLYVYALSWVGSAMGGQGAVEPLLAAVVWLQALRLCAQMGILLLTLALPPVALLASFVVTFWGLWILLNFVAELLHLPGLLHAAAVLAGAALGVLLGLGLLLSLFGLTAQGV</sequence>
<feature type="transmembrane region" description="Helical" evidence="5">
    <location>
        <begin position="33"/>
        <end position="56"/>
    </location>
</feature>
<comment type="subcellular location">
    <subcellularLocation>
        <location evidence="1">Membrane</location>
        <topology evidence="1">Multi-pass membrane protein</topology>
    </subcellularLocation>
</comment>
<name>A0ABM9X549_9RHOB</name>
<comment type="caution">
    <text evidence="7">The sequence shown here is derived from an EMBL/GenBank/DDBJ whole genome shotgun (WGS) entry which is preliminary data.</text>
</comment>
<evidence type="ECO:0000256" key="3">
    <source>
        <dbReference type="ARBA" id="ARBA00022989"/>
    </source>
</evidence>
<feature type="transmembrane region" description="Helical" evidence="5">
    <location>
        <begin position="164"/>
        <end position="187"/>
    </location>
</feature>
<evidence type="ECO:0000259" key="6">
    <source>
        <dbReference type="Pfam" id="PF04893"/>
    </source>
</evidence>
<dbReference type="EMBL" id="ABID01000003">
    <property type="protein sequence ID" value="EDQ04594.1"/>
    <property type="molecule type" value="Genomic_DNA"/>
</dbReference>
<evidence type="ECO:0000256" key="5">
    <source>
        <dbReference type="SAM" id="Phobius"/>
    </source>
</evidence>
<dbReference type="RefSeq" id="WP_007119590.1">
    <property type="nucleotide sequence ID" value="NZ_ABID01000003.1"/>
</dbReference>
<evidence type="ECO:0000313" key="8">
    <source>
        <dbReference type="Proteomes" id="UP000003257"/>
    </source>
</evidence>
<organism evidence="7 8">
    <name type="scientific">Sulfitobacter indolifex HEL-45</name>
    <dbReference type="NCBI Taxonomy" id="391624"/>
    <lineage>
        <taxon>Bacteria</taxon>
        <taxon>Pseudomonadati</taxon>
        <taxon>Pseudomonadota</taxon>
        <taxon>Alphaproteobacteria</taxon>
        <taxon>Rhodobacterales</taxon>
        <taxon>Roseobacteraceae</taxon>
        <taxon>Sulfitobacter</taxon>
    </lineage>
</organism>
<reference evidence="7 8" key="1">
    <citation type="submission" date="2007-11" db="EMBL/GenBank/DDBJ databases">
        <authorList>
            <person name="Wagner-Dobler I."/>
            <person name="Ferriera S."/>
            <person name="Johnson J."/>
            <person name="Kravitz S."/>
            <person name="Beeson K."/>
            <person name="Sutton G."/>
            <person name="Rogers Y.-H."/>
            <person name="Friedman R."/>
            <person name="Frazier M."/>
            <person name="Venter J.C."/>
        </authorList>
    </citation>
    <scope>NUCLEOTIDE SEQUENCE [LARGE SCALE GENOMIC DNA]</scope>
    <source>
        <strain evidence="7 8">HEL-45</strain>
    </source>
</reference>
<feature type="domain" description="Yip1" evidence="6">
    <location>
        <begin position="13"/>
        <end position="180"/>
    </location>
</feature>
<keyword evidence="8" id="KW-1185">Reference proteome</keyword>
<dbReference type="Pfam" id="PF04893">
    <property type="entry name" value="Yip1"/>
    <property type="match status" value="1"/>
</dbReference>
<keyword evidence="2 5" id="KW-0812">Transmembrane</keyword>
<feature type="transmembrane region" description="Helical" evidence="5">
    <location>
        <begin position="68"/>
        <end position="91"/>
    </location>
</feature>
<evidence type="ECO:0000256" key="4">
    <source>
        <dbReference type="ARBA" id="ARBA00023136"/>
    </source>
</evidence>
<protein>
    <recommendedName>
        <fullName evidence="6">Yip1 domain-containing protein</fullName>
    </recommendedName>
</protein>
<evidence type="ECO:0000256" key="1">
    <source>
        <dbReference type="ARBA" id="ARBA00004141"/>
    </source>
</evidence>
<evidence type="ECO:0000313" key="7">
    <source>
        <dbReference type="EMBL" id="EDQ04594.1"/>
    </source>
</evidence>
<dbReference type="Proteomes" id="UP000003257">
    <property type="component" value="Unassembled WGS sequence"/>
</dbReference>
<evidence type="ECO:0000256" key="2">
    <source>
        <dbReference type="ARBA" id="ARBA00022692"/>
    </source>
</evidence>
<proteinExistence type="predicted"/>